<gene>
    <name evidence="1" type="ORF">K1T71_001149</name>
</gene>
<sequence>MSDQMRSVETKIHLLESEKKSTAKHVMELEEKNDNLERNSVKTSIEIKNIPKFPQETKEMLCNMVQTLAQYLNFNISKSNLRDVQRSLSKQDKKFSSIIVEFHYTFIMTTLLKEPLIVYLCYTSIYTKLTGQTGSLFQLVEVETYAITIMSESTQSFTE</sequence>
<keyword evidence="2" id="KW-1185">Reference proteome</keyword>
<evidence type="ECO:0000313" key="1">
    <source>
        <dbReference type="EMBL" id="KAJ0183173.1"/>
    </source>
</evidence>
<dbReference type="EMBL" id="CM034388">
    <property type="protein sequence ID" value="KAJ0183173.1"/>
    <property type="molecule type" value="Genomic_DNA"/>
</dbReference>
<reference evidence="1 2" key="1">
    <citation type="journal article" date="2021" name="Front. Genet.">
        <title>Chromosome-Level Genome Assembly Reveals Significant Gene Expansion in the Toll and IMD Signaling Pathways of Dendrolimus kikuchii.</title>
        <authorList>
            <person name="Zhou J."/>
            <person name="Wu P."/>
            <person name="Xiong Z."/>
            <person name="Liu N."/>
            <person name="Zhao N."/>
            <person name="Ji M."/>
            <person name="Qiu Y."/>
            <person name="Yang B."/>
        </authorList>
    </citation>
    <scope>NUCLEOTIDE SEQUENCE [LARGE SCALE GENOMIC DNA]</scope>
    <source>
        <tissue evidence="1">Thorax excepted</tissue>
    </source>
</reference>
<protein>
    <submittedName>
        <fullName evidence="1">Uncharacterized protein</fullName>
    </submittedName>
</protein>
<proteinExistence type="predicted"/>
<comment type="caution">
    <text evidence="1">The sequence shown here is derived from an EMBL/GenBank/DDBJ whole genome shotgun (WGS) entry which is preliminary data.</text>
</comment>
<accession>A0ACC1DGU6</accession>
<dbReference type="Proteomes" id="UP000824533">
    <property type="component" value="Linkage Group LG02"/>
</dbReference>
<organism evidence="1 2">
    <name type="scientific">Dendrolimus kikuchii</name>
    <dbReference type="NCBI Taxonomy" id="765133"/>
    <lineage>
        <taxon>Eukaryota</taxon>
        <taxon>Metazoa</taxon>
        <taxon>Ecdysozoa</taxon>
        <taxon>Arthropoda</taxon>
        <taxon>Hexapoda</taxon>
        <taxon>Insecta</taxon>
        <taxon>Pterygota</taxon>
        <taxon>Neoptera</taxon>
        <taxon>Endopterygota</taxon>
        <taxon>Lepidoptera</taxon>
        <taxon>Glossata</taxon>
        <taxon>Ditrysia</taxon>
        <taxon>Bombycoidea</taxon>
        <taxon>Lasiocampidae</taxon>
        <taxon>Dendrolimus</taxon>
    </lineage>
</organism>
<name>A0ACC1DGU6_9NEOP</name>
<evidence type="ECO:0000313" key="2">
    <source>
        <dbReference type="Proteomes" id="UP000824533"/>
    </source>
</evidence>